<dbReference type="Proteomes" id="UP000005756">
    <property type="component" value="Unassembled WGS sequence"/>
</dbReference>
<dbReference type="SMART" id="SM00869">
    <property type="entry name" value="Autotransporter"/>
    <property type="match status" value="1"/>
</dbReference>
<evidence type="ECO:0000313" key="4">
    <source>
        <dbReference type="EMBL" id="EHJ93955.1"/>
    </source>
</evidence>
<dbReference type="InterPro" id="IPR006315">
    <property type="entry name" value="OM_autotransptr_brl_dom"/>
</dbReference>
<sequence>MHSVHFRKTLLGLAIAGVSMPTYSATLTLTNAGISESAPTVYSESVTVTGSYTGNDGAIEFGGVIFEQDLILDTSINATGDFVSGLDLAHANDQTRTPTTIRGSLINRGNISVEGAGSAAMLLDPAVIDGDLINEGNLSAKGGLISGSFFEEGTRGLDLSVTQVNGNVHNKGTITAEGERAIGIWMSYDSEGDTVIQGDLINSGTIRATDNVSRLEFDEQGEPVWDDENNRVNSAAVGINLANVFLGNLHNERGGLIEADGELAQGVLLEGTRLRGDFVNNGVIRANGRYASGVDITSLNGPAHVRHVVNNGIIEAKGANTVGFLGSFESSDPRLINTGTIKAEHYGIELEDFADIGSGKPLIIEHRDGLISGGKAAIFSYNGDVNLLWSGGKIEGNLLLNGENGNSGIGQSTVRVSGDVTFDGSRIQARLVQVDSGASLGMFIGESNAAPILMVDGNVQFAEGAEIRLTPVAANFTAEGRTYTLVQANLIDNGDDNGNLDVALASPFLDVETRVSNTQVISTVSAKGADEVADSVRRSGGSRNAQAAIRSFAPLMGSLGENDPVFRAFANANESEVARLAVQLSPESNGGSTSAAVSGQTLVSNTTRSRTSSARQGMNSGDSFDESGVWVHALYSDAHQDLRQGVPGYDAYSRGIAIGADGKLNSQAMVGVAYSYLDTDVNSATGNQTDVEGHAFTLYSGYELGHYFLDASLTYGLNNNESERHIAGTSAQADYDSDLLGINLVGGYGYDLQNGLLLEPRFAARYSRVETDSYQESGSSAALRVDEQRQEIAELGAGLRLAGRFSAGKGILEPQAMLMGYRDFADDRATSTASFVRGGASFVTQGADPANTTYEAGVGVDYLLGAFSMGVSYDFVSKSDFNADSVVAKLRYDF</sequence>
<dbReference type="STRING" id="1072583.KUC_0909"/>
<keyword evidence="7" id="KW-1185">Reference proteome</keyword>
<feature type="compositionally biased region" description="Low complexity" evidence="1">
    <location>
        <begin position="606"/>
        <end position="615"/>
    </location>
</feature>
<protein>
    <submittedName>
        <fullName evidence="4">Outer membrane protein B</fullName>
    </submittedName>
</protein>
<keyword evidence="2" id="KW-0732">Signal</keyword>
<evidence type="ECO:0000256" key="1">
    <source>
        <dbReference type="SAM" id="MobiDB-lite"/>
    </source>
</evidence>
<gene>
    <name evidence="5" type="ORF">CE457_08665</name>
    <name evidence="4" type="ORF">KUC_0909</name>
</gene>
<evidence type="ECO:0000313" key="6">
    <source>
        <dbReference type="Proteomes" id="UP000005756"/>
    </source>
</evidence>
<name>A0A265DZ76_9GAMM</name>
<evidence type="ECO:0000259" key="3">
    <source>
        <dbReference type="PROSITE" id="PS51208"/>
    </source>
</evidence>
<dbReference type="Proteomes" id="UP000216538">
    <property type="component" value="Unassembled WGS sequence"/>
</dbReference>
<evidence type="ECO:0000313" key="7">
    <source>
        <dbReference type="Proteomes" id="UP000216538"/>
    </source>
</evidence>
<reference evidence="5 7" key="2">
    <citation type="submission" date="2017-07" db="EMBL/GenBank/DDBJ databases">
        <title>Shotgun whole genome sequences of three halophilic bacterial isolates.</title>
        <authorList>
            <person name="Pozzo T."/>
            <person name="Higdon S.M."/>
            <person name="Quillaguaman J."/>
        </authorList>
    </citation>
    <scope>NUCLEOTIDE SEQUENCE [LARGE SCALE GENOMIC DNA]</scope>
    <source>
        <strain evidence="5 7">LC1</strain>
    </source>
</reference>
<evidence type="ECO:0000256" key="2">
    <source>
        <dbReference type="SAM" id="SignalP"/>
    </source>
</evidence>
<dbReference type="OrthoDB" id="6187603at2"/>
<dbReference type="InterPro" id="IPR036709">
    <property type="entry name" value="Autotransporte_beta_dom_sf"/>
</dbReference>
<dbReference type="PROSITE" id="PS51208">
    <property type="entry name" value="AUTOTRANSPORTER"/>
    <property type="match status" value="1"/>
</dbReference>
<dbReference type="Gene3D" id="2.40.128.130">
    <property type="entry name" value="Autotransporter beta-domain"/>
    <property type="match status" value="1"/>
</dbReference>
<feature type="compositionally biased region" description="Polar residues" evidence="1">
    <location>
        <begin position="588"/>
        <end position="605"/>
    </location>
</feature>
<dbReference type="NCBIfam" id="TIGR01414">
    <property type="entry name" value="autotrans_barl"/>
    <property type="match status" value="1"/>
</dbReference>
<reference evidence="4 6" key="1">
    <citation type="submission" date="2011-10" db="EMBL/GenBank/DDBJ databases">
        <authorList>
            <person name="Quillaguamn J."/>
            <person name="Guzmn D."/>
            <person name="Balderrama-Subieta A."/>
            <person name="Cardona-Ortuo C."/>
            <person name="Guevara-Martnez M."/>
            <person name="Callisaya-Quispe N."/>
        </authorList>
    </citation>
    <scope>NUCLEOTIDE SEQUENCE [LARGE SCALE GENOMIC DNA]</scope>
    <source>
        <strain evidence="4 6">LC1</strain>
    </source>
</reference>
<feature type="signal peptide" evidence="2">
    <location>
        <begin position="1"/>
        <end position="24"/>
    </location>
</feature>
<dbReference type="GO" id="GO:0019867">
    <property type="term" value="C:outer membrane"/>
    <property type="evidence" value="ECO:0007669"/>
    <property type="project" value="InterPro"/>
</dbReference>
<accession>A0A265DZ76</accession>
<dbReference type="EMBL" id="NPEY01000005">
    <property type="protein sequence ID" value="OZT74622.1"/>
    <property type="molecule type" value="Genomic_DNA"/>
</dbReference>
<dbReference type="Pfam" id="PF03797">
    <property type="entry name" value="Autotransporter"/>
    <property type="match status" value="1"/>
</dbReference>
<dbReference type="InterPro" id="IPR005546">
    <property type="entry name" value="Autotransporte_beta"/>
</dbReference>
<evidence type="ECO:0000313" key="5">
    <source>
        <dbReference type="EMBL" id="OZT74622.1"/>
    </source>
</evidence>
<feature type="domain" description="Autotransporter" evidence="3">
    <location>
        <begin position="622"/>
        <end position="894"/>
    </location>
</feature>
<feature type="chain" id="PRO_5043859357" evidence="2">
    <location>
        <begin position="25"/>
        <end position="894"/>
    </location>
</feature>
<dbReference type="RefSeq" id="WP_007111891.1">
    <property type="nucleotide sequence ID" value="NZ_JH393257.1"/>
</dbReference>
<organism evidence="4 6">
    <name type="scientific">Vreelandella boliviensis LC1</name>
    <dbReference type="NCBI Taxonomy" id="1072583"/>
    <lineage>
        <taxon>Bacteria</taxon>
        <taxon>Pseudomonadati</taxon>
        <taxon>Pseudomonadota</taxon>
        <taxon>Gammaproteobacteria</taxon>
        <taxon>Oceanospirillales</taxon>
        <taxon>Halomonadaceae</taxon>
        <taxon>Vreelandella</taxon>
    </lineage>
</organism>
<dbReference type="AlphaFoldDB" id="A0A265DZ76"/>
<dbReference type="SUPFAM" id="SSF103515">
    <property type="entry name" value="Autotransporter"/>
    <property type="match status" value="1"/>
</dbReference>
<feature type="region of interest" description="Disordered" evidence="1">
    <location>
        <begin position="588"/>
        <end position="621"/>
    </location>
</feature>
<dbReference type="EMBL" id="JH393257">
    <property type="protein sequence ID" value="EHJ93955.1"/>
    <property type="molecule type" value="Genomic_DNA"/>
</dbReference>
<proteinExistence type="predicted"/>